<gene>
    <name evidence="1" type="ORF">QPX23_02230</name>
</gene>
<protein>
    <submittedName>
        <fullName evidence="1">Uncharacterized protein</fullName>
    </submittedName>
</protein>
<dbReference type="RefSeq" id="WP_242721120.1">
    <property type="nucleotide sequence ID" value="NZ_CP051667.1"/>
</dbReference>
<dbReference type="Proteomes" id="UP001239759">
    <property type="component" value="Unassembled WGS sequence"/>
</dbReference>
<sequence>MQNLLKKISEFQEASAYHFTYTQRTLDAGREVAQIREEGTVDYRSGTIESTVYAVDGELVDEQMRYRVERQTKYATMAGSEENAEMPYFGFGMEAPGLLLSLYMAREIEMDDDALDGVLSLENPARPLVDDDHDSIRQSVASLFVQGNGFPPRFNVEIGAHKTTVEVIQSPGNQHHQDIRSGVISTLELDAI</sequence>
<proteinExistence type="predicted"/>
<dbReference type="EMBL" id="JASNUQ010000002">
    <property type="protein sequence ID" value="MDK4289554.1"/>
    <property type="molecule type" value="Genomic_DNA"/>
</dbReference>
<reference evidence="1 2" key="1">
    <citation type="submission" date="2023-05" db="EMBL/GenBank/DDBJ databases">
        <title>Metabolic capabilities are highly conserved among human nasal-associated Corynebacterium species in pangenomic analyses.</title>
        <authorList>
            <person name="Tran T.H."/>
            <person name="Roberts A.Q."/>
            <person name="Escapa I.F."/>
            <person name="Gao W."/>
            <person name="Conlan S."/>
            <person name="Kong H."/>
            <person name="Segre J.A."/>
            <person name="Kelly M.S."/>
            <person name="Lemon K.P."/>
        </authorList>
    </citation>
    <scope>NUCLEOTIDE SEQUENCE [LARGE SCALE GENOMIC DNA]</scope>
    <source>
        <strain evidence="1 2">KPL3772</strain>
    </source>
</reference>
<organism evidence="1 2">
    <name type="scientific">Corynebacterium pseudodiphtheriticum</name>
    <dbReference type="NCBI Taxonomy" id="37637"/>
    <lineage>
        <taxon>Bacteria</taxon>
        <taxon>Bacillati</taxon>
        <taxon>Actinomycetota</taxon>
        <taxon>Actinomycetes</taxon>
        <taxon>Mycobacteriales</taxon>
        <taxon>Corynebacteriaceae</taxon>
        <taxon>Corynebacterium</taxon>
    </lineage>
</organism>
<keyword evidence="2" id="KW-1185">Reference proteome</keyword>
<comment type="caution">
    <text evidence="1">The sequence shown here is derived from an EMBL/GenBank/DDBJ whole genome shotgun (WGS) entry which is preliminary data.</text>
</comment>
<accession>A0ABT7FU86</accession>
<name>A0ABT7FU86_9CORY</name>
<evidence type="ECO:0000313" key="2">
    <source>
        <dbReference type="Proteomes" id="UP001239759"/>
    </source>
</evidence>
<evidence type="ECO:0000313" key="1">
    <source>
        <dbReference type="EMBL" id="MDK4289554.1"/>
    </source>
</evidence>